<proteinExistence type="predicted"/>
<evidence type="ECO:0000313" key="2">
    <source>
        <dbReference type="EMBL" id="QUY37614.1"/>
    </source>
</evidence>
<dbReference type="GeneID" id="70091944"/>
<dbReference type="AlphaFoldDB" id="A0AAX1MJP2"/>
<protein>
    <recommendedName>
        <fullName evidence="4">Phage tail tape measure protein</fullName>
    </recommendedName>
</protein>
<feature type="coiled-coil region" evidence="1">
    <location>
        <begin position="276"/>
        <end position="344"/>
    </location>
</feature>
<accession>A0AAX1MJP2</accession>
<gene>
    <name evidence="2" type="ORF">H2677_05400</name>
</gene>
<dbReference type="Gene3D" id="1.20.120.20">
    <property type="entry name" value="Apolipoprotein"/>
    <property type="match status" value="1"/>
</dbReference>
<keyword evidence="1" id="KW-0175">Coiled coil</keyword>
<evidence type="ECO:0000256" key="1">
    <source>
        <dbReference type="SAM" id="Coils"/>
    </source>
</evidence>
<dbReference type="Proteomes" id="UP000679388">
    <property type="component" value="Chromosome"/>
</dbReference>
<dbReference type="EMBL" id="CP059558">
    <property type="protein sequence ID" value="QUY37614.1"/>
    <property type="molecule type" value="Genomic_DNA"/>
</dbReference>
<reference evidence="2" key="1">
    <citation type="submission" date="2020-07" db="EMBL/GenBank/DDBJ databases">
        <title>Acinetobacter junii strain YR7 chromosome and plasmid pNDM-YR7.</title>
        <authorList>
            <person name="Tang B."/>
        </authorList>
    </citation>
    <scope>NUCLEOTIDE SEQUENCE</scope>
    <source>
        <strain evidence="2">YR7</strain>
    </source>
</reference>
<evidence type="ECO:0008006" key="4">
    <source>
        <dbReference type="Google" id="ProtNLM"/>
    </source>
</evidence>
<organism evidence="2 3">
    <name type="scientific">Acinetobacter junii</name>
    <dbReference type="NCBI Taxonomy" id="40215"/>
    <lineage>
        <taxon>Bacteria</taxon>
        <taxon>Pseudomonadati</taxon>
        <taxon>Pseudomonadota</taxon>
        <taxon>Gammaproteobacteria</taxon>
        <taxon>Moraxellales</taxon>
        <taxon>Moraxellaceae</taxon>
        <taxon>Acinetobacter</taxon>
    </lineage>
</organism>
<evidence type="ECO:0000313" key="3">
    <source>
        <dbReference type="Proteomes" id="UP000679388"/>
    </source>
</evidence>
<sequence length="433" mass="48619">MGFFSSIGSAFSSVASSVSSAVSSVGRGITSVASKVWDTAKSAASSAVGWLADKAENFVGAVKDIWKTAKPWVEMLAPYIAKGIALLPFPWAEGVAKAVEKGIQALLALENSPILKKVEQAIIWASKAAQNFREQFLDKEEVEEAEQRKRDMQEAMDAMTNEEQRQSIRFAAVINDYILVQTRIQGILARDEISDFEHYLRLRATQKLLKAAEKTLSTAQSLSEITADDSFLLTVGADLLADNPQLSDANAERLDKIIKRRFNGKSLIPFVFEELIRAWETKYQNMEAKWEKLNRDTAALKREMKQLEVKLKIEPLTSEEETKLTDFKNELAIANNNLKCQAQENRAMQSYVHAAEGFLQVLEKSAEEFEAEGREYIVEDVAEVGKLLIDCAQNNKQWDELTEDEQMLITDYANIFSEDSKKRNQDLIEAEVA</sequence>
<name>A0AAX1MJP2_ACIJU</name>
<dbReference type="RefSeq" id="WP_212639302.1">
    <property type="nucleotide sequence ID" value="NZ_CP059558.1"/>
</dbReference>